<keyword evidence="8" id="KW-0863">Zinc-finger</keyword>
<dbReference type="Pfam" id="PF08774">
    <property type="entry name" value="VRR_NUC"/>
    <property type="match status" value="1"/>
</dbReference>
<dbReference type="GO" id="GO:0004528">
    <property type="term" value="F:phosphodiesterase I activity"/>
    <property type="evidence" value="ECO:0007669"/>
    <property type="project" value="UniProtKB-EC"/>
</dbReference>
<comment type="similarity">
    <text evidence="3 17">Belongs to the FAN1 family.</text>
</comment>
<evidence type="ECO:0000313" key="21">
    <source>
        <dbReference type="Proteomes" id="UP001046870"/>
    </source>
</evidence>
<reference evidence="20" key="1">
    <citation type="submission" date="2021-01" db="EMBL/GenBank/DDBJ databases">
        <authorList>
            <person name="Zahm M."/>
            <person name="Roques C."/>
            <person name="Cabau C."/>
            <person name="Klopp C."/>
            <person name="Donnadieu C."/>
            <person name="Jouanno E."/>
            <person name="Lampietro C."/>
            <person name="Louis A."/>
            <person name="Herpin A."/>
            <person name="Echchiki A."/>
            <person name="Berthelot C."/>
            <person name="Parey E."/>
            <person name="Roest-Crollius H."/>
            <person name="Braasch I."/>
            <person name="Postlethwait J."/>
            <person name="Bobe J."/>
            <person name="Montfort J."/>
            <person name="Bouchez O."/>
            <person name="Begum T."/>
            <person name="Mejri S."/>
            <person name="Adams A."/>
            <person name="Chen W.-J."/>
            <person name="Guiguen Y."/>
        </authorList>
    </citation>
    <scope>NUCLEOTIDE SEQUENCE</scope>
    <source>
        <strain evidence="20">YG-15Mar2019-1</strain>
        <tissue evidence="20">Brain</tissue>
    </source>
</reference>
<dbReference type="InterPro" id="IPR011990">
    <property type="entry name" value="TPR-like_helical_dom_sf"/>
</dbReference>
<dbReference type="SUPFAM" id="SSF48452">
    <property type="entry name" value="TPR-like"/>
    <property type="match status" value="1"/>
</dbReference>
<name>A0A9D3TA29_MEGAT</name>
<dbReference type="InterPro" id="IPR049132">
    <property type="entry name" value="FAN1-like_euk"/>
</dbReference>
<comment type="caution">
    <text evidence="20">The sequence shown here is derived from an EMBL/GenBank/DDBJ whole genome shotgun (WGS) entry which is preliminary data.</text>
</comment>
<dbReference type="GO" id="GO:0005634">
    <property type="term" value="C:nucleus"/>
    <property type="evidence" value="ECO:0007669"/>
    <property type="project" value="UniProtKB-SubCell"/>
</dbReference>
<dbReference type="Pfam" id="PF21169">
    <property type="entry name" value="Fan1_SAP"/>
    <property type="match status" value="1"/>
</dbReference>
<feature type="region of interest" description="Disordered" evidence="18">
    <location>
        <begin position="163"/>
        <end position="367"/>
    </location>
</feature>
<proteinExistence type="inferred from homology"/>
<accession>A0A9D3TA29</accession>
<keyword evidence="15 17" id="KW-0464">Manganese</keyword>
<keyword evidence="9 17" id="KW-0378">Hydrolase</keyword>
<sequence>MAEKRSSPGNGKKPRRSLSVTKRRGDSRANAGANSGSIALFFNNAPPANLACPLCGQMVSRFRINEHIDSQCKKFLGDHHRDGRKEENLSASSPPHNSRSIPISPRRSSPEEKKPITTSPYFKKQGLLQEDSQEVEPNSGAKVVRSIDLGSLASKLSRKRLKFTGGVETAPPQNRSPSPETGSGSGELSSSQKENYCNKVTDPGFGSSSDDTDLDGNAAPRKYFSPDRPETQSRGVSEEKECGPASKLPSPVIPVSLQSAVSSRLSKRKKQGSSRPDMDTPVLTASNKTKRMRHESDSNTALDNVSLPSECPQLPQDSVISSGAKPPKETPMVSLKTDPCDGSWQSRASEAQAGPCSSSQTSAGTVSCTELTEAGADTGAERERSLEPPRLPYYLRNFLTVLEAVLENQDDRLLFNEEDLAAIHTFQQLSAAGQMLYVRLFQRKLHWLRVSKLEYAEIGSDLTPVVQELSSCGLLQRESELQDLGEVLDLLPAPELRGLAKTFHVGTPAAQKQQLVSGLLRLGRQRSIFTLIPGQTGVGAAILKRAKQLAGACVRVCRGPRAVFSRVLLLFSLTDALEEEEAGAGGQNQLYTILLVNSGRLAFPAYTVLRRAMVFQDRDDLIRYEAAMHALHEVTMSMQAGNWEEALELYTTAKAVWMEQKHTYSLRHQEELPVFLRCFTAGWAYGRILSRGVEILQRLRRYEEAVEELQSLLAQSVFCPDSRGRWWDRLALNLHQHLKRTEQAIVAIREGLSDPLVRTGHRLSLYQRALRMKESPSCKKYRLLLRGLPTVEVQDVTHVTIRGQLFPNAGGMGKSVFMMAADEEGGVSGNDDAQATVLCSVEELALAHYRRLGFDQGIHGEGSTFSTLFGLLLWDIIFMDGIPDVFRNQYQTCPLDLHTDCFYENRQEAIETRVQLLCEASVETLHALLAETWSSQEGRVCALVNWERFSSLQQAQSLVSCLGGPFLGGMVRRMAEDYRHCRGGLPDLVVWSTSNNTYKLVEVKGPNDRLSQKQQIWLDVLRKLGADVEVCHVTDVGARGGLS</sequence>
<evidence type="ECO:0000256" key="12">
    <source>
        <dbReference type="ARBA" id="ARBA00022842"/>
    </source>
</evidence>
<evidence type="ECO:0000256" key="3">
    <source>
        <dbReference type="ARBA" id="ARBA00005533"/>
    </source>
</evidence>
<keyword evidence="21" id="KW-1185">Reference proteome</keyword>
<dbReference type="Pfam" id="PF21170">
    <property type="entry name" value="FAN1_TPR"/>
    <property type="match status" value="1"/>
</dbReference>
<organism evidence="20 21">
    <name type="scientific">Megalops atlanticus</name>
    <name type="common">Tarpon</name>
    <name type="synonym">Clupea gigantea</name>
    <dbReference type="NCBI Taxonomy" id="7932"/>
    <lineage>
        <taxon>Eukaryota</taxon>
        <taxon>Metazoa</taxon>
        <taxon>Chordata</taxon>
        <taxon>Craniata</taxon>
        <taxon>Vertebrata</taxon>
        <taxon>Euteleostomi</taxon>
        <taxon>Actinopterygii</taxon>
        <taxon>Neopterygii</taxon>
        <taxon>Teleostei</taxon>
        <taxon>Elopiformes</taxon>
        <taxon>Megalopidae</taxon>
        <taxon>Megalops</taxon>
    </lineage>
</organism>
<dbReference type="InterPro" id="IPR049138">
    <property type="entry name" value="Fan1_SAP_met"/>
</dbReference>
<dbReference type="InterPro" id="IPR014883">
    <property type="entry name" value="VRR_NUC"/>
</dbReference>
<keyword evidence="7 17" id="KW-0227">DNA damage</keyword>
<evidence type="ECO:0000256" key="13">
    <source>
        <dbReference type="ARBA" id="ARBA00023054"/>
    </source>
</evidence>
<keyword evidence="13" id="KW-0175">Coiled coil</keyword>
<dbReference type="FunFam" id="3.40.1350.10:FF:000004">
    <property type="entry name" value="Fanconi-associated nuclease"/>
    <property type="match status" value="1"/>
</dbReference>
<feature type="domain" description="VRR-NUC" evidence="19">
    <location>
        <begin position="920"/>
        <end position="1035"/>
    </location>
</feature>
<feature type="region of interest" description="Disordered" evidence="18">
    <location>
        <begin position="1"/>
        <end position="34"/>
    </location>
</feature>
<dbReference type="InterPro" id="IPR033315">
    <property type="entry name" value="Fan1-like"/>
</dbReference>
<keyword evidence="6" id="KW-0255">Endonuclease</keyword>
<evidence type="ECO:0000256" key="2">
    <source>
        <dbReference type="ARBA" id="ARBA00004123"/>
    </source>
</evidence>
<dbReference type="SMART" id="SM00990">
    <property type="entry name" value="VRR_NUC"/>
    <property type="match status" value="1"/>
</dbReference>
<dbReference type="InterPro" id="IPR049126">
    <property type="entry name" value="FAN1-like_TPR"/>
</dbReference>
<evidence type="ECO:0000256" key="6">
    <source>
        <dbReference type="ARBA" id="ARBA00022759"/>
    </source>
</evidence>
<evidence type="ECO:0000256" key="17">
    <source>
        <dbReference type="RuleBase" id="RU365033"/>
    </source>
</evidence>
<evidence type="ECO:0000256" key="1">
    <source>
        <dbReference type="ARBA" id="ARBA00000983"/>
    </source>
</evidence>
<evidence type="ECO:0000256" key="14">
    <source>
        <dbReference type="ARBA" id="ARBA00023204"/>
    </source>
</evidence>
<dbReference type="GO" id="GO:0008409">
    <property type="term" value="F:5'-3' exonuclease activity"/>
    <property type="evidence" value="ECO:0007669"/>
    <property type="project" value="TreeGrafter"/>
</dbReference>
<evidence type="ECO:0000256" key="7">
    <source>
        <dbReference type="ARBA" id="ARBA00022763"/>
    </source>
</evidence>
<feature type="compositionally biased region" description="Polar residues" evidence="18">
    <location>
        <begin position="298"/>
        <end position="307"/>
    </location>
</feature>
<keyword evidence="14 17" id="KW-0234">DNA repair</keyword>
<evidence type="ECO:0000259" key="19">
    <source>
        <dbReference type="SMART" id="SM00990"/>
    </source>
</evidence>
<keyword evidence="10" id="KW-0862">Zinc</keyword>
<dbReference type="EMBL" id="JAFDVH010000007">
    <property type="protein sequence ID" value="KAG7473421.1"/>
    <property type="molecule type" value="Genomic_DNA"/>
</dbReference>
<keyword evidence="16 17" id="KW-0539">Nucleus</keyword>
<evidence type="ECO:0000256" key="8">
    <source>
        <dbReference type="ARBA" id="ARBA00022771"/>
    </source>
</evidence>
<evidence type="ECO:0000256" key="5">
    <source>
        <dbReference type="ARBA" id="ARBA00022723"/>
    </source>
</evidence>
<dbReference type="GO" id="GO:0036297">
    <property type="term" value="P:interstrand cross-link repair"/>
    <property type="evidence" value="ECO:0007669"/>
    <property type="project" value="InterPro"/>
</dbReference>
<comment type="subcellular location">
    <subcellularLocation>
        <location evidence="2 17">Nucleus</location>
    </subcellularLocation>
</comment>
<evidence type="ECO:0000256" key="16">
    <source>
        <dbReference type="ARBA" id="ARBA00023242"/>
    </source>
</evidence>
<keyword evidence="5 17" id="KW-0479">Metal-binding</keyword>
<keyword evidence="11" id="KW-0269">Exonuclease</keyword>
<dbReference type="Proteomes" id="UP001046870">
    <property type="component" value="Chromosome 7"/>
</dbReference>
<dbReference type="Pfam" id="PF21315">
    <property type="entry name" value="FAN1_HTH"/>
    <property type="match status" value="1"/>
</dbReference>
<keyword evidence="4 17" id="KW-0540">Nuclease</keyword>
<comment type="catalytic activity">
    <reaction evidence="1 17">
        <text>Hydrolytically removes 5'-nucleotides successively from the 3'-hydroxy termini of 3'-hydroxy-terminated oligonucleotides.</text>
        <dbReference type="EC" id="3.1.4.1"/>
    </reaction>
</comment>
<feature type="region of interest" description="Disordered" evidence="18">
    <location>
        <begin position="83"/>
        <end position="140"/>
    </location>
</feature>
<evidence type="ECO:0000256" key="10">
    <source>
        <dbReference type="ARBA" id="ARBA00022833"/>
    </source>
</evidence>
<dbReference type="AlphaFoldDB" id="A0A9D3TA29"/>
<dbReference type="Gene3D" id="3.40.1350.10">
    <property type="match status" value="1"/>
</dbReference>
<dbReference type="PANTHER" id="PTHR15749">
    <property type="entry name" value="FANCONI-ASSOCIATED NUCLEASE 1"/>
    <property type="match status" value="1"/>
</dbReference>
<feature type="compositionally biased region" description="Polar residues" evidence="18">
    <location>
        <begin position="343"/>
        <end position="367"/>
    </location>
</feature>
<dbReference type="EC" id="3.1.4.1" evidence="17"/>
<comment type="function">
    <text evidence="17">Nuclease required for the repair of DNA interstrand cross-links (ICL). Acts as a 5'-3' exonuclease that anchors at a cut end of DNA and cleaves DNA successively at every third nucleotide, allowing to excise an ICL from one strand through flanking incisions.</text>
</comment>
<evidence type="ECO:0000256" key="18">
    <source>
        <dbReference type="SAM" id="MobiDB-lite"/>
    </source>
</evidence>
<evidence type="ECO:0000256" key="4">
    <source>
        <dbReference type="ARBA" id="ARBA00022722"/>
    </source>
</evidence>
<dbReference type="GO" id="GO:0017108">
    <property type="term" value="F:5'-flap endonuclease activity"/>
    <property type="evidence" value="ECO:0007669"/>
    <property type="project" value="TreeGrafter"/>
</dbReference>
<evidence type="ECO:0000256" key="15">
    <source>
        <dbReference type="ARBA" id="ARBA00023211"/>
    </source>
</evidence>
<evidence type="ECO:0000256" key="9">
    <source>
        <dbReference type="ARBA" id="ARBA00022801"/>
    </source>
</evidence>
<dbReference type="OrthoDB" id="76364at2759"/>
<dbReference type="Gene3D" id="1.25.40.10">
    <property type="entry name" value="Tetratricopeptide repeat domain"/>
    <property type="match status" value="1"/>
</dbReference>
<feature type="compositionally biased region" description="Low complexity" evidence="18">
    <location>
        <begin position="92"/>
        <end position="107"/>
    </location>
</feature>
<dbReference type="InterPro" id="IPR011856">
    <property type="entry name" value="tRNA_endonuc-like_dom_sf"/>
</dbReference>
<dbReference type="CDD" id="cd22326">
    <property type="entry name" value="FAN1-like"/>
    <property type="match status" value="1"/>
</dbReference>
<dbReference type="GO" id="GO:0070336">
    <property type="term" value="F:flap-structured DNA binding"/>
    <property type="evidence" value="ECO:0007669"/>
    <property type="project" value="TreeGrafter"/>
</dbReference>
<keyword evidence="12 17" id="KW-0460">Magnesium</keyword>
<gene>
    <name evidence="20" type="ORF">MATL_G00095650</name>
</gene>
<evidence type="ECO:0000256" key="11">
    <source>
        <dbReference type="ARBA" id="ARBA00022839"/>
    </source>
</evidence>
<dbReference type="GO" id="GO:0008270">
    <property type="term" value="F:zinc ion binding"/>
    <property type="evidence" value="ECO:0007669"/>
    <property type="project" value="UniProtKB-KW"/>
</dbReference>
<evidence type="ECO:0000313" key="20">
    <source>
        <dbReference type="EMBL" id="KAG7473421.1"/>
    </source>
</evidence>
<feature type="compositionally biased region" description="Basic and acidic residues" evidence="18">
    <location>
        <begin position="224"/>
        <end position="242"/>
    </location>
</feature>
<dbReference type="PANTHER" id="PTHR15749:SF4">
    <property type="entry name" value="FANCONI-ASSOCIATED NUCLEASE 1"/>
    <property type="match status" value="1"/>
</dbReference>
<dbReference type="InterPro" id="IPR049125">
    <property type="entry name" value="FAN1-like_WH"/>
</dbReference>
<comment type="cofactor">
    <cofactor evidence="17">
        <name>Mg(2+)</name>
        <dbReference type="ChEBI" id="CHEBI:18420"/>
    </cofactor>
    <cofactor evidence="17">
        <name>Mn(2+)</name>
        <dbReference type="ChEBI" id="CHEBI:29035"/>
    </cofactor>
</comment>
<protein>
    <recommendedName>
        <fullName evidence="17">Fanconi-associated nuclease</fullName>
        <ecNumber evidence="17">3.1.4.1</ecNumber>
    </recommendedName>
</protein>
<feature type="compositionally biased region" description="Low complexity" evidence="18">
    <location>
        <begin position="176"/>
        <end position="191"/>
    </location>
</feature>